<evidence type="ECO:0000313" key="2">
    <source>
        <dbReference type="EMBL" id="MBO2007108.1"/>
    </source>
</evidence>
<evidence type="ECO:0000256" key="1">
    <source>
        <dbReference type="SAM" id="MobiDB-lite"/>
    </source>
</evidence>
<proteinExistence type="predicted"/>
<comment type="caution">
    <text evidence="2">The sequence shown here is derived from an EMBL/GenBank/DDBJ whole genome shotgun (WGS) entry which is preliminary data.</text>
</comment>
<organism evidence="2">
    <name type="scientific">Serratia marcescens</name>
    <dbReference type="NCBI Taxonomy" id="615"/>
    <lineage>
        <taxon>Bacteria</taxon>
        <taxon>Pseudomonadati</taxon>
        <taxon>Pseudomonadota</taxon>
        <taxon>Gammaproteobacteria</taxon>
        <taxon>Enterobacterales</taxon>
        <taxon>Yersiniaceae</taxon>
        <taxon>Serratia</taxon>
    </lineage>
</organism>
<reference evidence="2" key="1">
    <citation type="submission" date="2021-03" db="EMBL/GenBank/DDBJ databases">
        <title>Molecular epidemiology and mechanisms of colistin and carbapenem resistance in Enterobacteriaceae from clinical isolates, the environment and porcine samples in Pretoria, South Africa.</title>
        <authorList>
            <person name="Bogoshi D."/>
            <person name="Mbelle N.M."/>
            <person name="Naidoo V."/>
            <person name="Osei Sekyere J."/>
        </authorList>
    </citation>
    <scope>NUCLEOTIDE SEQUENCE</scope>
    <source>
        <strain evidence="2">C080</strain>
    </source>
</reference>
<gene>
    <name evidence="2" type="ORF">J4732_15830</name>
</gene>
<sequence length="111" mass="12552">MATADLPAGAADLSEDTPVQPRRRPIRVRSWRRRAIPHRSAYLWQRIQRFIRADDVVVVENGTRAPPSAACACPAASRWSTNRSGSDRHTRLRLLGTLMAAPERRHPVVHR</sequence>
<name>A0A939SVE2_SERMA</name>
<dbReference type="EMBL" id="JAGETR010000102">
    <property type="protein sequence ID" value="MBO2007108.1"/>
    <property type="molecule type" value="Genomic_DNA"/>
</dbReference>
<feature type="region of interest" description="Disordered" evidence="1">
    <location>
        <begin position="1"/>
        <end position="22"/>
    </location>
</feature>
<accession>A0A939SVE2</accession>
<dbReference type="AlphaFoldDB" id="A0A939SVE2"/>
<protein>
    <submittedName>
        <fullName evidence="2">Uncharacterized protein</fullName>
    </submittedName>
</protein>